<dbReference type="RefSeq" id="WP_345429040.1">
    <property type="nucleotide sequence ID" value="NZ_BAABHK010000001.1"/>
</dbReference>
<evidence type="ECO:0008006" key="4">
    <source>
        <dbReference type="Google" id="ProtNLM"/>
    </source>
</evidence>
<proteinExistence type="predicted"/>
<organism evidence="2 3">
    <name type="scientific">Actinoallomurus vinaceus</name>
    <dbReference type="NCBI Taxonomy" id="1080074"/>
    <lineage>
        <taxon>Bacteria</taxon>
        <taxon>Bacillati</taxon>
        <taxon>Actinomycetota</taxon>
        <taxon>Actinomycetes</taxon>
        <taxon>Streptosporangiales</taxon>
        <taxon>Thermomonosporaceae</taxon>
        <taxon>Actinoallomurus</taxon>
    </lineage>
</organism>
<comment type="caution">
    <text evidence="2">The sequence shown here is derived from an EMBL/GenBank/DDBJ whole genome shotgun (WGS) entry which is preliminary data.</text>
</comment>
<sequence length="222" mass="23590">MDSDTQRDQGEADAYWRRRVYVLAGGITAIGLMAWACSGPDPKKPTSQMRNAAATMSPSAVVVTPVTTPASPASPASPAATVTVTVTPTAAIAGKARSGDRCADADIVVALTPTKDVYRSGEHPRFRLSVVNTGRRACTFDVGAKALRLRITSGADPVWSSDRCADGPPSDIRLLRRGVPYITDVDWDRTRCGGDSRALPGTYVVTAKGRGIRTDGQVFRLR</sequence>
<protein>
    <recommendedName>
        <fullName evidence="4">DUF4232 domain-containing protein</fullName>
    </recommendedName>
</protein>
<keyword evidence="1" id="KW-0472">Membrane</keyword>
<evidence type="ECO:0000313" key="3">
    <source>
        <dbReference type="Proteomes" id="UP001501442"/>
    </source>
</evidence>
<feature type="transmembrane region" description="Helical" evidence="1">
    <location>
        <begin position="20"/>
        <end position="36"/>
    </location>
</feature>
<keyword evidence="3" id="KW-1185">Reference proteome</keyword>
<gene>
    <name evidence="2" type="ORF">GCM10023196_006020</name>
</gene>
<keyword evidence="1" id="KW-1133">Transmembrane helix</keyword>
<name>A0ABP8U4G9_9ACTN</name>
<dbReference type="Proteomes" id="UP001501442">
    <property type="component" value="Unassembled WGS sequence"/>
</dbReference>
<accession>A0ABP8U4G9</accession>
<dbReference type="EMBL" id="BAABHK010000001">
    <property type="protein sequence ID" value="GAA4620762.1"/>
    <property type="molecule type" value="Genomic_DNA"/>
</dbReference>
<reference evidence="3" key="1">
    <citation type="journal article" date="2019" name="Int. J. Syst. Evol. Microbiol.">
        <title>The Global Catalogue of Microorganisms (GCM) 10K type strain sequencing project: providing services to taxonomists for standard genome sequencing and annotation.</title>
        <authorList>
            <consortium name="The Broad Institute Genomics Platform"/>
            <consortium name="The Broad Institute Genome Sequencing Center for Infectious Disease"/>
            <person name="Wu L."/>
            <person name="Ma J."/>
        </authorList>
    </citation>
    <scope>NUCLEOTIDE SEQUENCE [LARGE SCALE GENOMIC DNA]</scope>
    <source>
        <strain evidence="3">JCM 17939</strain>
    </source>
</reference>
<evidence type="ECO:0000313" key="2">
    <source>
        <dbReference type="EMBL" id="GAA4620762.1"/>
    </source>
</evidence>
<evidence type="ECO:0000256" key="1">
    <source>
        <dbReference type="SAM" id="Phobius"/>
    </source>
</evidence>
<keyword evidence="1" id="KW-0812">Transmembrane</keyword>